<dbReference type="PIRSF" id="PIRSF031644">
    <property type="entry name" value="UCP031644"/>
    <property type="match status" value="1"/>
</dbReference>
<feature type="domain" description="GyrI-like small molecule binding" evidence="1">
    <location>
        <begin position="23"/>
        <end position="199"/>
    </location>
</feature>
<reference evidence="2 3" key="1">
    <citation type="submission" date="2016-11" db="EMBL/GenBank/DDBJ databases">
        <title>Paenibacillus species isolates.</title>
        <authorList>
            <person name="Beno S.M."/>
        </authorList>
    </citation>
    <scope>NUCLEOTIDE SEQUENCE [LARGE SCALE GENOMIC DNA]</scope>
    <source>
        <strain evidence="2 3">FSL R5-0378</strain>
    </source>
</reference>
<dbReference type="RefSeq" id="WP_076171537.1">
    <property type="nucleotide sequence ID" value="NZ_MRTP01000004.1"/>
</dbReference>
<accession>A0A1R1EPN3</accession>
<dbReference type="Gene3D" id="3.20.80.10">
    <property type="entry name" value="Regulatory factor, effector binding domain"/>
    <property type="match status" value="1"/>
</dbReference>
<organism evidence="2 3">
    <name type="scientific">Paenibacillus rhizosphaerae</name>
    <dbReference type="NCBI Taxonomy" id="297318"/>
    <lineage>
        <taxon>Bacteria</taxon>
        <taxon>Bacillati</taxon>
        <taxon>Bacillota</taxon>
        <taxon>Bacilli</taxon>
        <taxon>Bacillales</taxon>
        <taxon>Paenibacillaceae</taxon>
        <taxon>Paenibacillus</taxon>
    </lineage>
</organism>
<dbReference type="InterPro" id="IPR011256">
    <property type="entry name" value="Reg_factor_effector_dom_sf"/>
</dbReference>
<dbReference type="InterPro" id="IPR029442">
    <property type="entry name" value="GyrI-like"/>
</dbReference>
<evidence type="ECO:0000313" key="3">
    <source>
        <dbReference type="Proteomes" id="UP000187172"/>
    </source>
</evidence>
<evidence type="ECO:0000259" key="1">
    <source>
        <dbReference type="Pfam" id="PF06445"/>
    </source>
</evidence>
<comment type="caution">
    <text evidence="2">The sequence shown here is derived from an EMBL/GenBank/DDBJ whole genome shotgun (WGS) entry which is preliminary data.</text>
</comment>
<dbReference type="Proteomes" id="UP000187172">
    <property type="component" value="Unassembled WGS sequence"/>
</dbReference>
<evidence type="ECO:0000313" key="2">
    <source>
        <dbReference type="EMBL" id="OMF53780.1"/>
    </source>
</evidence>
<sequence length="210" mass="24450">MKLDNRKLDLTKANPSYYSAPREPQKCYFDEIPYLTIDGEGDPNGPGFAEATEALYTVAYSIKGMCKQEDQDFTVAKLEGLWWARSHSGQDAMYASREDWMWKLLIRIPDYVSAERFEEARMLAVNKKPHLAPLRFVSFERLYEGDCVQMLHVGPFSAEPETIRQISEYIEAQRLTPKGRHHEIYLSDPRRTPPHKMRTILRHPVTQQEN</sequence>
<proteinExistence type="predicted"/>
<dbReference type="AlphaFoldDB" id="A0A1R1EPN3"/>
<dbReference type="EMBL" id="MRTP01000004">
    <property type="protein sequence ID" value="OMF53780.1"/>
    <property type="molecule type" value="Genomic_DNA"/>
</dbReference>
<keyword evidence="3" id="KW-1185">Reference proteome</keyword>
<dbReference type="Pfam" id="PF06445">
    <property type="entry name" value="GyrI-like"/>
    <property type="match status" value="1"/>
</dbReference>
<gene>
    <name evidence="2" type="ORF">BK138_18360</name>
</gene>
<protein>
    <recommendedName>
        <fullName evidence="1">GyrI-like small molecule binding domain-containing protein</fullName>
    </recommendedName>
</protein>
<dbReference type="SUPFAM" id="SSF55136">
    <property type="entry name" value="Probable bacterial effector-binding domain"/>
    <property type="match status" value="1"/>
</dbReference>
<dbReference type="InterPro" id="IPR008319">
    <property type="entry name" value="GyrI-like_CCH_Lin2189-like"/>
</dbReference>
<name>A0A1R1EPN3_9BACL</name>